<evidence type="ECO:0000313" key="1">
    <source>
        <dbReference type="EMBL" id="OAG02749.1"/>
    </source>
</evidence>
<dbReference type="AlphaFoldDB" id="A0A177C7A9"/>
<dbReference type="STRING" id="1460663.A0A177C7A9"/>
<dbReference type="GeneID" id="28771367"/>
<dbReference type="EMBL" id="KV441555">
    <property type="protein sequence ID" value="OAG02749.1"/>
    <property type="molecule type" value="Genomic_DNA"/>
</dbReference>
<dbReference type="RefSeq" id="XP_018033114.1">
    <property type="nucleotide sequence ID" value="XM_018187881.1"/>
</dbReference>
<name>A0A177C7A9_9PLEO</name>
<dbReference type="Proteomes" id="UP000077069">
    <property type="component" value="Unassembled WGS sequence"/>
</dbReference>
<gene>
    <name evidence="1" type="ORF">CC84DRAFT_912380</name>
</gene>
<sequence length="174" mass="19531">MNDENALITMRKIQIILFWLNYTQKAHFIAQTFFNIIGLQEHFTDAVLYPSIEVTENALRCTLPTTFVQETADPIKLWAAASHYDPVPFSNPFGKSVLRCGIEPCGASIYDEDNQDVSPRDSEKIRKARAKHLINIFGIRGRFENSGTGLPKPVMAGKPPASIHFNLRIGVART</sequence>
<accession>A0A177C7A9</accession>
<dbReference type="InParanoid" id="A0A177C7A9"/>
<protein>
    <submittedName>
        <fullName evidence="1">Uncharacterized protein</fullName>
    </submittedName>
</protein>
<keyword evidence="2" id="KW-1185">Reference proteome</keyword>
<dbReference type="OrthoDB" id="3554680at2759"/>
<proteinExistence type="predicted"/>
<evidence type="ECO:0000313" key="2">
    <source>
        <dbReference type="Proteomes" id="UP000077069"/>
    </source>
</evidence>
<organism evidence="1 2">
    <name type="scientific">Paraphaeosphaeria sporulosa</name>
    <dbReference type="NCBI Taxonomy" id="1460663"/>
    <lineage>
        <taxon>Eukaryota</taxon>
        <taxon>Fungi</taxon>
        <taxon>Dikarya</taxon>
        <taxon>Ascomycota</taxon>
        <taxon>Pezizomycotina</taxon>
        <taxon>Dothideomycetes</taxon>
        <taxon>Pleosporomycetidae</taxon>
        <taxon>Pleosporales</taxon>
        <taxon>Massarineae</taxon>
        <taxon>Didymosphaeriaceae</taxon>
        <taxon>Paraphaeosphaeria</taxon>
    </lineage>
</organism>
<reference evidence="1 2" key="1">
    <citation type="submission" date="2016-05" db="EMBL/GenBank/DDBJ databases">
        <title>Comparative analysis of secretome profiles of manganese(II)-oxidizing ascomycete fungi.</title>
        <authorList>
            <consortium name="DOE Joint Genome Institute"/>
            <person name="Zeiner C.A."/>
            <person name="Purvine S.O."/>
            <person name="Zink E.M."/>
            <person name="Wu S."/>
            <person name="Pasa-Tolic L."/>
            <person name="Chaput D.L."/>
            <person name="Haridas S."/>
            <person name="Grigoriev I.V."/>
            <person name="Santelli C.M."/>
            <person name="Hansel C.M."/>
        </authorList>
    </citation>
    <scope>NUCLEOTIDE SEQUENCE [LARGE SCALE GENOMIC DNA]</scope>
    <source>
        <strain evidence="1 2">AP3s5-JAC2a</strain>
    </source>
</reference>